<feature type="transmembrane region" description="Helical" evidence="1">
    <location>
        <begin position="20"/>
        <end position="41"/>
    </location>
</feature>
<protein>
    <submittedName>
        <fullName evidence="3">Uncharacterized protein</fullName>
    </submittedName>
</protein>
<proteinExistence type="predicted"/>
<comment type="caution">
    <text evidence="3">The sequence shown here is derived from an EMBL/GenBank/DDBJ whole genome shotgun (WGS) entry which is preliminary data.</text>
</comment>
<organism evidence="3 4">
    <name type="scientific">Mikania micrantha</name>
    <name type="common">bitter vine</name>
    <dbReference type="NCBI Taxonomy" id="192012"/>
    <lineage>
        <taxon>Eukaryota</taxon>
        <taxon>Viridiplantae</taxon>
        <taxon>Streptophyta</taxon>
        <taxon>Embryophyta</taxon>
        <taxon>Tracheophyta</taxon>
        <taxon>Spermatophyta</taxon>
        <taxon>Magnoliopsida</taxon>
        <taxon>eudicotyledons</taxon>
        <taxon>Gunneridae</taxon>
        <taxon>Pentapetalae</taxon>
        <taxon>asterids</taxon>
        <taxon>campanulids</taxon>
        <taxon>Asterales</taxon>
        <taxon>Asteraceae</taxon>
        <taxon>Asteroideae</taxon>
        <taxon>Heliantheae alliance</taxon>
        <taxon>Eupatorieae</taxon>
        <taxon>Mikania</taxon>
    </lineage>
</organism>
<evidence type="ECO:0000313" key="4">
    <source>
        <dbReference type="Proteomes" id="UP000326396"/>
    </source>
</evidence>
<keyword evidence="1" id="KW-1133">Transmembrane helix</keyword>
<gene>
    <name evidence="2" type="ORF">E3N88_04688</name>
    <name evidence="3" type="ORF">E3N88_04689</name>
</gene>
<sequence>MPSNDDKERTNSKRDYALEMVIVMLLATKTAVAPLIVATNFDVMGLRYLRKMDMESYAKIYTTNEILEH</sequence>
<dbReference type="EMBL" id="SZYD01000002">
    <property type="protein sequence ID" value="KAD7117420.1"/>
    <property type="molecule type" value="Genomic_DNA"/>
</dbReference>
<reference evidence="3 4" key="1">
    <citation type="submission" date="2019-05" db="EMBL/GenBank/DDBJ databases">
        <title>Mikania micrantha, genome provides insights into the molecular mechanism of rapid growth.</title>
        <authorList>
            <person name="Liu B."/>
        </authorList>
    </citation>
    <scope>NUCLEOTIDE SEQUENCE [LARGE SCALE GENOMIC DNA]</scope>
    <source>
        <strain evidence="3">NLD-2019</strain>
        <tissue evidence="3">Leaf</tissue>
    </source>
</reference>
<keyword evidence="1" id="KW-0812">Transmembrane</keyword>
<dbReference type="EMBL" id="SZYD01000002">
    <property type="protein sequence ID" value="KAD7117421.1"/>
    <property type="molecule type" value="Genomic_DNA"/>
</dbReference>
<keyword evidence="4" id="KW-1185">Reference proteome</keyword>
<evidence type="ECO:0000313" key="2">
    <source>
        <dbReference type="EMBL" id="KAD7117420.1"/>
    </source>
</evidence>
<evidence type="ECO:0000313" key="3">
    <source>
        <dbReference type="EMBL" id="KAD7117421.1"/>
    </source>
</evidence>
<name>A0A5N6PX75_9ASTR</name>
<dbReference type="Proteomes" id="UP000326396">
    <property type="component" value="Linkage Group LG10"/>
</dbReference>
<evidence type="ECO:0000256" key="1">
    <source>
        <dbReference type="SAM" id="Phobius"/>
    </source>
</evidence>
<dbReference type="AlphaFoldDB" id="A0A5N6PX75"/>
<keyword evidence="1" id="KW-0472">Membrane</keyword>
<accession>A0A5N6PX75</accession>